<keyword evidence="5" id="KW-0863">Zinc-finger</keyword>
<keyword evidence="1" id="KW-0805">Transcription regulation</keyword>
<feature type="compositionally biased region" description="Polar residues" evidence="6">
    <location>
        <begin position="382"/>
        <end position="402"/>
    </location>
</feature>
<name>A0ABR1JW31_9AGAR</name>
<evidence type="ECO:0000256" key="1">
    <source>
        <dbReference type="ARBA" id="ARBA00023015"/>
    </source>
</evidence>
<feature type="domain" description="HTH myb-type" evidence="9">
    <location>
        <begin position="8"/>
        <end position="50"/>
    </location>
</feature>
<dbReference type="PANTHER" id="PTHR46621">
    <property type="entry name" value="SNRNA-ACTIVATING PROTEIN COMPLEX SUBUNIT 4"/>
    <property type="match status" value="1"/>
</dbReference>
<reference evidence="10 11" key="1">
    <citation type="submission" date="2024-01" db="EMBL/GenBank/DDBJ databases">
        <title>A draft genome for the cacao thread blight pathogen Marasmiellus scandens.</title>
        <authorList>
            <person name="Baruah I.K."/>
            <person name="Leung J."/>
            <person name="Bukari Y."/>
            <person name="Amoako-Attah I."/>
            <person name="Meinhardt L.W."/>
            <person name="Bailey B.A."/>
            <person name="Cohen S.P."/>
        </authorList>
    </citation>
    <scope>NUCLEOTIDE SEQUENCE [LARGE SCALE GENOMIC DNA]</scope>
    <source>
        <strain evidence="10 11">GH-19</strain>
    </source>
</reference>
<feature type="domain" description="HTH myb-type" evidence="9">
    <location>
        <begin position="55"/>
        <end position="109"/>
    </location>
</feature>
<dbReference type="PROSITE" id="PS50157">
    <property type="entry name" value="ZINC_FINGER_C2H2_2"/>
    <property type="match status" value="1"/>
</dbReference>
<feature type="compositionally biased region" description="Low complexity" evidence="6">
    <location>
        <begin position="552"/>
        <end position="565"/>
    </location>
</feature>
<dbReference type="PROSITE" id="PS00028">
    <property type="entry name" value="ZINC_FINGER_C2H2_1"/>
    <property type="match status" value="1"/>
</dbReference>
<evidence type="ECO:0000259" key="8">
    <source>
        <dbReference type="PROSITE" id="PS50157"/>
    </source>
</evidence>
<sequence>MGEKAASRPWSKEEDELLRQAIATHGTRDNWKAVASVVPGRTNKACRKRWLHSLSPGVKKSAWSPEEDRLLIELYNIHGPKWSHIARHIQGRTDDACSKRYNEALDPSLKKHSWTPEEDNQLLLLHAELGEKWVDIGKRMQRGGLACRNRYKLLERKGLIHPVPYYPPESYHLFQPDNDSSTASFRDPTPAPDPLPPVLDPPPFQFSSSSLSAALYDPPRIPRPSGEELNAHSSLYSPASLPPGTPPWATHSPLGELYHDPMSLGESASMQDVPTIYSFDGDGFIPSQTGVCPSGPSRVLHSPETLSASVNRLSKSPQSYNSSLQEMCTSYPNSFVESSSSNTSPDIQTLEDLSSASSSPSQTTISPTSSPNSSTNVELPGNDTSFPGSLLFSANPSDLSATPSNNMPVNSSNNSSDPSSSTRATVAPPKISKRGGQSASHRLSSSMPINPDGSIRPYACGYPSCWPANATTGLACFATSRELFEHNKLHEHQDPHNIEEKPFRCALSGCGRSWKSMNGLQYHLQVSTAHFQKALSSRISSHRADENDSTLSSSAADSNQESSGSDTSKRFPCDHEGCFKVYKTPSGLRYHKQHGHPKKVPMQLSNVPPALVKDLDKKLRSRGTIET</sequence>
<organism evidence="10 11">
    <name type="scientific">Marasmiellus scandens</name>
    <dbReference type="NCBI Taxonomy" id="2682957"/>
    <lineage>
        <taxon>Eukaryota</taxon>
        <taxon>Fungi</taxon>
        <taxon>Dikarya</taxon>
        <taxon>Basidiomycota</taxon>
        <taxon>Agaricomycotina</taxon>
        <taxon>Agaricomycetes</taxon>
        <taxon>Agaricomycetidae</taxon>
        <taxon>Agaricales</taxon>
        <taxon>Marasmiineae</taxon>
        <taxon>Omphalotaceae</taxon>
        <taxon>Marasmiellus</taxon>
    </lineage>
</organism>
<feature type="compositionally biased region" description="Basic residues" evidence="6">
    <location>
        <begin position="589"/>
        <end position="599"/>
    </location>
</feature>
<dbReference type="Pfam" id="PF13921">
    <property type="entry name" value="Myb_DNA-bind_6"/>
    <property type="match status" value="1"/>
</dbReference>
<feature type="compositionally biased region" description="Polar residues" evidence="6">
    <location>
        <begin position="435"/>
        <end position="448"/>
    </location>
</feature>
<feature type="compositionally biased region" description="Low complexity" evidence="6">
    <location>
        <begin position="354"/>
        <end position="375"/>
    </location>
</feature>
<dbReference type="InterPro" id="IPR051575">
    <property type="entry name" value="Myb-like_DNA-bd"/>
</dbReference>
<dbReference type="SMART" id="SM00355">
    <property type="entry name" value="ZnF_C2H2"/>
    <property type="match status" value="3"/>
</dbReference>
<dbReference type="PROSITE" id="PS51294">
    <property type="entry name" value="HTH_MYB"/>
    <property type="match status" value="3"/>
</dbReference>
<comment type="caution">
    <text evidence="10">The sequence shown here is derived from an EMBL/GenBank/DDBJ whole genome shotgun (WGS) entry which is preliminary data.</text>
</comment>
<dbReference type="PROSITE" id="PS50090">
    <property type="entry name" value="MYB_LIKE"/>
    <property type="match status" value="3"/>
</dbReference>
<evidence type="ECO:0000256" key="6">
    <source>
        <dbReference type="SAM" id="MobiDB-lite"/>
    </source>
</evidence>
<dbReference type="PANTHER" id="PTHR46621:SF1">
    <property type="entry name" value="SNRNA-ACTIVATING PROTEIN COMPLEX SUBUNIT 4"/>
    <property type="match status" value="1"/>
</dbReference>
<feature type="compositionally biased region" description="Low complexity" evidence="6">
    <location>
        <begin position="403"/>
        <end position="421"/>
    </location>
</feature>
<feature type="region of interest" description="Disordered" evidence="6">
    <location>
        <begin position="215"/>
        <end position="254"/>
    </location>
</feature>
<feature type="region of interest" description="Disordered" evidence="6">
    <location>
        <begin position="589"/>
        <end position="608"/>
    </location>
</feature>
<dbReference type="InterPro" id="IPR009057">
    <property type="entry name" value="Homeodomain-like_sf"/>
</dbReference>
<proteinExistence type="predicted"/>
<keyword evidence="2" id="KW-0238">DNA-binding</keyword>
<keyword evidence="11" id="KW-1185">Reference proteome</keyword>
<dbReference type="SMART" id="SM00717">
    <property type="entry name" value="SANT"/>
    <property type="match status" value="3"/>
</dbReference>
<feature type="region of interest" description="Disordered" evidence="6">
    <location>
        <begin position="540"/>
        <end position="569"/>
    </location>
</feature>
<evidence type="ECO:0000256" key="3">
    <source>
        <dbReference type="ARBA" id="ARBA00023163"/>
    </source>
</evidence>
<keyword evidence="4" id="KW-0539">Nucleus</keyword>
<feature type="domain" description="Myb-like" evidence="7">
    <location>
        <begin position="55"/>
        <end position="105"/>
    </location>
</feature>
<dbReference type="InterPro" id="IPR001005">
    <property type="entry name" value="SANT/Myb"/>
</dbReference>
<dbReference type="EMBL" id="JBANRG010000003">
    <property type="protein sequence ID" value="KAK7468569.1"/>
    <property type="molecule type" value="Genomic_DNA"/>
</dbReference>
<evidence type="ECO:0000313" key="11">
    <source>
        <dbReference type="Proteomes" id="UP001498398"/>
    </source>
</evidence>
<accession>A0ABR1JW31</accession>
<dbReference type="Gene3D" id="1.10.10.60">
    <property type="entry name" value="Homeodomain-like"/>
    <property type="match status" value="3"/>
</dbReference>
<dbReference type="CDD" id="cd00167">
    <property type="entry name" value="SANT"/>
    <property type="match status" value="3"/>
</dbReference>
<protein>
    <submittedName>
        <fullName evidence="10">Uncharacterized protein</fullName>
    </submittedName>
</protein>
<feature type="compositionally biased region" description="Pro residues" evidence="6">
    <location>
        <begin position="189"/>
        <end position="203"/>
    </location>
</feature>
<evidence type="ECO:0000256" key="4">
    <source>
        <dbReference type="ARBA" id="ARBA00023242"/>
    </source>
</evidence>
<keyword evidence="5" id="KW-0862">Zinc</keyword>
<dbReference type="Pfam" id="PF00249">
    <property type="entry name" value="Myb_DNA-binding"/>
    <property type="match status" value="1"/>
</dbReference>
<feature type="region of interest" description="Disordered" evidence="6">
    <location>
        <begin position="333"/>
        <end position="450"/>
    </location>
</feature>
<evidence type="ECO:0000256" key="2">
    <source>
        <dbReference type="ARBA" id="ARBA00023125"/>
    </source>
</evidence>
<evidence type="ECO:0000313" key="10">
    <source>
        <dbReference type="EMBL" id="KAK7468569.1"/>
    </source>
</evidence>
<feature type="domain" description="HTH myb-type" evidence="9">
    <location>
        <begin position="110"/>
        <end position="159"/>
    </location>
</feature>
<keyword evidence="3" id="KW-0804">Transcription</keyword>
<evidence type="ECO:0000259" key="7">
    <source>
        <dbReference type="PROSITE" id="PS50090"/>
    </source>
</evidence>
<evidence type="ECO:0000259" key="9">
    <source>
        <dbReference type="PROSITE" id="PS51294"/>
    </source>
</evidence>
<dbReference type="SUPFAM" id="SSF46689">
    <property type="entry name" value="Homeodomain-like"/>
    <property type="match status" value="2"/>
</dbReference>
<keyword evidence="5" id="KW-0479">Metal-binding</keyword>
<dbReference type="InterPro" id="IPR013087">
    <property type="entry name" value="Znf_C2H2_type"/>
</dbReference>
<evidence type="ECO:0000256" key="5">
    <source>
        <dbReference type="PROSITE-ProRule" id="PRU00042"/>
    </source>
</evidence>
<feature type="domain" description="Myb-like" evidence="7">
    <location>
        <begin position="2"/>
        <end position="54"/>
    </location>
</feature>
<feature type="compositionally biased region" description="Low complexity" evidence="6">
    <location>
        <begin position="333"/>
        <end position="344"/>
    </location>
</feature>
<feature type="domain" description="Myb-like" evidence="7">
    <location>
        <begin position="106"/>
        <end position="155"/>
    </location>
</feature>
<feature type="region of interest" description="Disordered" evidence="6">
    <location>
        <begin position="171"/>
        <end position="203"/>
    </location>
</feature>
<gene>
    <name evidence="10" type="ORF">VKT23_003073</name>
</gene>
<dbReference type="Proteomes" id="UP001498398">
    <property type="component" value="Unassembled WGS sequence"/>
</dbReference>
<feature type="domain" description="C2H2-type" evidence="8">
    <location>
        <begin position="571"/>
        <end position="601"/>
    </location>
</feature>
<dbReference type="InterPro" id="IPR017930">
    <property type="entry name" value="Myb_dom"/>
</dbReference>